<name>A0A1E7K8I1_9ACTN</name>
<dbReference type="PROSITE" id="PS00455">
    <property type="entry name" value="AMP_BINDING"/>
    <property type="match status" value="1"/>
</dbReference>
<feature type="compositionally biased region" description="Gly residues" evidence="5">
    <location>
        <begin position="1530"/>
        <end position="1539"/>
    </location>
</feature>
<gene>
    <name evidence="7" type="ORF">AN217_23310</name>
</gene>
<dbReference type="SMART" id="SM00823">
    <property type="entry name" value="PKS_PP"/>
    <property type="match status" value="1"/>
</dbReference>
<dbReference type="NCBIfam" id="TIGR01733">
    <property type="entry name" value="AA-adenyl-dom"/>
    <property type="match status" value="1"/>
</dbReference>
<dbReference type="SUPFAM" id="SSF47336">
    <property type="entry name" value="ACP-like"/>
    <property type="match status" value="1"/>
</dbReference>
<dbReference type="GO" id="GO:0031177">
    <property type="term" value="F:phosphopantetheine binding"/>
    <property type="evidence" value="ECO:0007669"/>
    <property type="project" value="InterPro"/>
</dbReference>
<dbReference type="GO" id="GO:0009403">
    <property type="term" value="P:toxin biosynthetic process"/>
    <property type="evidence" value="ECO:0007669"/>
    <property type="project" value="UniProtKB-ARBA"/>
</dbReference>
<evidence type="ECO:0000256" key="3">
    <source>
        <dbReference type="ARBA" id="ARBA00022553"/>
    </source>
</evidence>
<evidence type="ECO:0000313" key="7">
    <source>
        <dbReference type="EMBL" id="OEV00243.1"/>
    </source>
</evidence>
<dbReference type="Gene3D" id="3.40.50.150">
    <property type="entry name" value="Vaccinia Virus protein VP39"/>
    <property type="match status" value="1"/>
</dbReference>
<dbReference type="GO" id="GO:0008610">
    <property type="term" value="P:lipid biosynthetic process"/>
    <property type="evidence" value="ECO:0007669"/>
    <property type="project" value="UniProtKB-ARBA"/>
</dbReference>
<comment type="caution">
    <text evidence="7">The sequence shown here is derived from an EMBL/GenBank/DDBJ whole genome shotgun (WGS) entry which is preliminary data.</text>
</comment>
<dbReference type="InterPro" id="IPR045851">
    <property type="entry name" value="AMP-bd_C_sf"/>
</dbReference>
<dbReference type="PATRIC" id="fig|943816.4.peg.4216"/>
<dbReference type="InterPro" id="IPR020845">
    <property type="entry name" value="AMP-binding_CS"/>
</dbReference>
<dbReference type="InterPro" id="IPR013217">
    <property type="entry name" value="Methyltransf_12"/>
</dbReference>
<dbReference type="PROSITE" id="PS00012">
    <property type="entry name" value="PHOSPHOPANTETHEINE"/>
    <property type="match status" value="1"/>
</dbReference>
<dbReference type="InterPro" id="IPR020806">
    <property type="entry name" value="PKS_PP-bd"/>
</dbReference>
<dbReference type="FunFam" id="3.40.50.12780:FF:000012">
    <property type="entry name" value="Non-ribosomal peptide synthetase"/>
    <property type="match status" value="1"/>
</dbReference>
<feature type="domain" description="Carrier" evidence="6">
    <location>
        <begin position="1442"/>
        <end position="1516"/>
    </location>
</feature>
<feature type="compositionally biased region" description="Low complexity" evidence="5">
    <location>
        <begin position="1519"/>
        <end position="1529"/>
    </location>
</feature>
<dbReference type="InterPro" id="IPR006162">
    <property type="entry name" value="Ppantetheine_attach_site"/>
</dbReference>
<dbReference type="Gene3D" id="3.40.50.12780">
    <property type="entry name" value="N-terminal domain of ligase-like"/>
    <property type="match status" value="1"/>
</dbReference>
<dbReference type="InterPro" id="IPR036736">
    <property type="entry name" value="ACP-like_sf"/>
</dbReference>
<dbReference type="RefSeq" id="WP_069992778.1">
    <property type="nucleotide sequence ID" value="NZ_LJGV01000022.1"/>
</dbReference>
<dbReference type="GO" id="GO:0003824">
    <property type="term" value="F:catalytic activity"/>
    <property type="evidence" value="ECO:0007669"/>
    <property type="project" value="InterPro"/>
</dbReference>
<dbReference type="GO" id="GO:0005737">
    <property type="term" value="C:cytoplasm"/>
    <property type="evidence" value="ECO:0007669"/>
    <property type="project" value="TreeGrafter"/>
</dbReference>
<dbReference type="InterPro" id="IPR023213">
    <property type="entry name" value="CAT-like_dom_sf"/>
</dbReference>
<feature type="compositionally biased region" description="Low complexity" evidence="5">
    <location>
        <begin position="959"/>
        <end position="979"/>
    </location>
</feature>
<dbReference type="SUPFAM" id="SSF56801">
    <property type="entry name" value="Acetyl-CoA synthetase-like"/>
    <property type="match status" value="1"/>
</dbReference>
<evidence type="ECO:0000256" key="1">
    <source>
        <dbReference type="ARBA" id="ARBA00001957"/>
    </source>
</evidence>
<dbReference type="Gene3D" id="1.10.1200.10">
    <property type="entry name" value="ACP-like"/>
    <property type="match status" value="1"/>
</dbReference>
<dbReference type="CDD" id="cd19531">
    <property type="entry name" value="LCL_NRPS-like"/>
    <property type="match status" value="1"/>
</dbReference>
<dbReference type="Proteomes" id="UP000175829">
    <property type="component" value="Unassembled WGS sequence"/>
</dbReference>
<reference evidence="7 8" key="1">
    <citation type="journal article" date="2016" name="Front. Microbiol.">
        <title>Comparative Genomics Analysis of Streptomyces Species Reveals Their Adaptation to the Marine Environment and Their Diversity at the Genomic Level.</title>
        <authorList>
            <person name="Tian X."/>
            <person name="Zhang Z."/>
            <person name="Yang T."/>
            <person name="Chen M."/>
            <person name="Li J."/>
            <person name="Chen F."/>
            <person name="Yang J."/>
            <person name="Li W."/>
            <person name="Zhang B."/>
            <person name="Zhang Z."/>
            <person name="Wu J."/>
            <person name="Zhang C."/>
            <person name="Long L."/>
            <person name="Xiao J."/>
        </authorList>
    </citation>
    <scope>NUCLEOTIDE SEQUENCE [LARGE SCALE GENOMIC DNA]</scope>
    <source>
        <strain evidence="7 8">SCSIO M10379</strain>
    </source>
</reference>
<dbReference type="Pfam" id="PF00668">
    <property type="entry name" value="Condensation"/>
    <property type="match status" value="2"/>
</dbReference>
<dbReference type="CDD" id="cd17643">
    <property type="entry name" value="A_NRPS_Cytc1-like"/>
    <property type="match status" value="1"/>
</dbReference>
<feature type="region of interest" description="Disordered" evidence="5">
    <location>
        <begin position="1293"/>
        <end position="1316"/>
    </location>
</feature>
<dbReference type="FunFam" id="1.10.1200.10:FF:000005">
    <property type="entry name" value="Nonribosomal peptide synthetase 1"/>
    <property type="match status" value="1"/>
</dbReference>
<dbReference type="CDD" id="cd02440">
    <property type="entry name" value="AdoMet_MTases"/>
    <property type="match status" value="1"/>
</dbReference>
<evidence type="ECO:0000259" key="6">
    <source>
        <dbReference type="PROSITE" id="PS50075"/>
    </source>
</evidence>
<keyword evidence="4" id="KW-0677">Repeat</keyword>
<sequence>MSLDEKAGAGSDRLSPQKRALLAKLAGGRRQPGSAAGGGIPRRDPGVRPPLSFAQRRLWFLDQMVPGSPAYNVVMTFAISGPLRPDLIGRAVDEIVRRHEALRTTLPDEDGEPWQRVAEELTVPVVTHDLRAEPERLDDRVAELAGEPFDLAEGPLLRVVLFRLAEERWVVFLNAHHVVVDGWSLGLFWEELLTLYDAYDAGRPSPFEELPIQYPDFALWQREHLSGERLENQLSYWRERLSGITEHLELPFDRPRPAVQNFEGGDAELVFPGAVRDGLQELARDRGVGLYTVLLAALQALLHRWTGQRDIPVGSPVTNRTHTDVEPLIGFFVNTLVHRTQVSGEQTFADLVAAVQEGASGAQRNQEVPFEAIVEDLRPERYLSQNPLFQVCFNFLPARPLRSPAGLTVERISGVRNSTSKFDLWISIVDRNDDLLVEVEYNSAVFDHDTVDRLLAAYRTVLEAVGRDAGTTIARLPVMTDQERARIEDEWGPRSETVPVPAELAHEQFAEHARRTPEAVAVRHEGRGLTYREIDEQSDALARVLRDRGVGRGTLVALATERSPELVAGVLGILKAGGAYVPIDPSYPAERIQYLLDDSKAQLVVTQRHLTDRLAAGGAAVVTVEGHPPAEAPGRLPGAGPQDPAYVIYTSGSTGRPKGVQVSHANITRLFAATDRWFGFGPQDVWSLFHSASFDMSVWELFGALTHGGTLVVVPHAVSRSPEDFLRLLREERVTVLNQTPLAFRHLAAAEEAAPPGELALRVVTFGGEALDVPGLRSWFDRHGDRQPRLVNMYGITETTVHVTYREITRADLEWASSGSPIGVPMPDLSARVLDGYGEPSPIGVRGELYVGGNGVTLGYLDRPELNAERFVEGPGGREYRSGDLVRWLPGGELEYIGRADQQVKIRGHRVEPGEVGAALSEHHGVREAVVLPDADGSRLVAYVIPQRDAGPGPGTGAEGATAADGPADTAAAHAADAAGDGERGVEWREVFDRVYDEGPAVEAGFDIRGWTSSYTGEPLSPMDMWEWTTSTVDRVLELGPERVLEIGCGTGLLLSRIAPHCAEYHGTDMSATAIRNLRETVVEPRPDLSDVELHVLPAHDLTAFGTGQFDTVVINSVVQYFPDPAYLREVIAGALRVVADGGTVFVGDIRALQVFDTFHADVELRRADAAPGAAQARTRIRHAAAQDRELVLDPAFFELLRRDHPGISRVETQLRRGERDNEMNRYRYDAVLHTGAPVARQVPGTVLDWAADGTTLASVEELIRTRDPEAVVVRGVPNARLADVAAARAALDRAGPEDPAPALPADGTGPSDGDAVHPERWWRLAGRLGRTARLSWTPGAADGSYTVLLATPGTAPQWIADRPAEHVRAEDTSTDPAFANTAAALLPQLRAHLKDRLPDYMVPSSYVPLTRFPINANGKLDRTALPEPLPELADDAEDVVEPATATERALAEIWQEVLGAGRVGAGSNFFQLGGDSIHTIRVVTAARKRGLELTPQMLFQHGTLGELAAAVTADTEPDGAGAAEPDGAGAAGADGAGAAGADRVPSGGGVPSADVLERLRADPAVEAVHPLAPFQSWALRTLLAHPTTGAFQVHRLTPMQRGTVDPEVFGAAATELARAYEALRTSFVWEGVEEPMQVVHREPRVEFEYADWRGLSPGEQDAELERHLAADRERGVDPAVPGGLRYFVADIDEEHCLMVTSLSYLCLDGWSYDIIARQFDAVIADLTAGRTPAPETGLRFADFVAETRARDRAAEADHWRRALAGLREPVALAPRVPGNRVGAEEGYGRQWISLPDDLAGGLRALVPERKTTLNTLFQAGWALTVGAFTGNGDRADVAHGMLLNGRSAALEGLETMVGPTLNILPLRTRIDGAEPLPELLRRVMADMAEVAAHEYTVLDEALAHGELPPGQLPCESYLVFQNVGIDTSERFPPGYYVTRMGFPLRVDVFPTSTMTLHMSYYRDLFTDETVRFLLGAYAEVMRALLDAGDGPVHDVLAAARRATAPAGPVSGFREGRFVIKDVLALAGGGQ</sequence>
<dbReference type="GO" id="GO:0017000">
    <property type="term" value="P:antibiotic biosynthetic process"/>
    <property type="evidence" value="ECO:0007669"/>
    <property type="project" value="UniProtKB-ARBA"/>
</dbReference>
<dbReference type="InterPro" id="IPR010071">
    <property type="entry name" value="AA_adenyl_dom"/>
</dbReference>
<keyword evidence="2" id="KW-0596">Phosphopantetheine</keyword>
<dbReference type="Gene3D" id="3.30.300.30">
    <property type="match status" value="2"/>
</dbReference>
<dbReference type="InterPro" id="IPR009081">
    <property type="entry name" value="PP-bd_ACP"/>
</dbReference>
<evidence type="ECO:0000313" key="8">
    <source>
        <dbReference type="Proteomes" id="UP000175829"/>
    </source>
</evidence>
<organism evidence="7 8">
    <name type="scientific">Streptomyces qinglanensis</name>
    <dbReference type="NCBI Taxonomy" id="943816"/>
    <lineage>
        <taxon>Bacteria</taxon>
        <taxon>Bacillati</taxon>
        <taxon>Actinomycetota</taxon>
        <taxon>Actinomycetes</taxon>
        <taxon>Kitasatosporales</taxon>
        <taxon>Streptomycetaceae</taxon>
        <taxon>Streptomyces</taxon>
    </lineage>
</organism>
<dbReference type="SUPFAM" id="SSF53335">
    <property type="entry name" value="S-adenosyl-L-methionine-dependent methyltransferases"/>
    <property type="match status" value="1"/>
</dbReference>
<dbReference type="Gene3D" id="3.30.559.10">
    <property type="entry name" value="Chloramphenicol acetyltransferase-like domain"/>
    <property type="match status" value="2"/>
</dbReference>
<protein>
    <submittedName>
        <fullName evidence="7">Non-ribosomal peptide synthetase</fullName>
    </submittedName>
</protein>
<dbReference type="InterPro" id="IPR001242">
    <property type="entry name" value="Condensation_dom"/>
</dbReference>
<dbReference type="GO" id="GO:0043041">
    <property type="term" value="P:amino acid activation for nonribosomal peptide biosynthetic process"/>
    <property type="evidence" value="ECO:0007669"/>
    <property type="project" value="TreeGrafter"/>
</dbReference>
<dbReference type="FunFam" id="3.40.50.980:FF:000001">
    <property type="entry name" value="Non-ribosomal peptide synthetase"/>
    <property type="match status" value="1"/>
</dbReference>
<dbReference type="Pfam" id="PF08242">
    <property type="entry name" value="Methyltransf_12"/>
    <property type="match status" value="1"/>
</dbReference>
<feature type="region of interest" description="Disordered" evidence="5">
    <location>
        <begin position="947"/>
        <end position="981"/>
    </location>
</feature>
<dbReference type="EMBL" id="LJGV01000022">
    <property type="protein sequence ID" value="OEV00243.1"/>
    <property type="molecule type" value="Genomic_DNA"/>
</dbReference>
<keyword evidence="3" id="KW-0597">Phosphoprotein</keyword>
<dbReference type="InterPro" id="IPR000873">
    <property type="entry name" value="AMP-dep_synth/lig_dom"/>
</dbReference>
<dbReference type="PROSITE" id="PS50075">
    <property type="entry name" value="CARRIER"/>
    <property type="match status" value="1"/>
</dbReference>
<comment type="cofactor">
    <cofactor evidence="1">
        <name>pantetheine 4'-phosphate</name>
        <dbReference type="ChEBI" id="CHEBI:47942"/>
    </cofactor>
</comment>
<feature type="region of interest" description="Disordered" evidence="5">
    <location>
        <begin position="1"/>
        <end position="47"/>
    </location>
</feature>
<evidence type="ECO:0000256" key="4">
    <source>
        <dbReference type="ARBA" id="ARBA00022737"/>
    </source>
</evidence>
<accession>A0A1E7K8I1</accession>
<dbReference type="Pfam" id="PF00550">
    <property type="entry name" value="PP-binding"/>
    <property type="match status" value="1"/>
</dbReference>
<dbReference type="PANTHER" id="PTHR45527:SF1">
    <property type="entry name" value="FATTY ACID SYNTHASE"/>
    <property type="match status" value="1"/>
</dbReference>
<evidence type="ECO:0000256" key="2">
    <source>
        <dbReference type="ARBA" id="ARBA00022450"/>
    </source>
</evidence>
<feature type="region of interest" description="Disordered" evidence="5">
    <location>
        <begin position="1517"/>
        <end position="1550"/>
    </location>
</feature>
<dbReference type="Gene3D" id="3.30.559.30">
    <property type="entry name" value="Nonribosomal peptide synthetase, condensation domain"/>
    <property type="match status" value="2"/>
</dbReference>
<dbReference type="PANTHER" id="PTHR45527">
    <property type="entry name" value="NONRIBOSOMAL PEPTIDE SYNTHETASE"/>
    <property type="match status" value="1"/>
</dbReference>
<evidence type="ECO:0000256" key="5">
    <source>
        <dbReference type="SAM" id="MobiDB-lite"/>
    </source>
</evidence>
<dbReference type="SUPFAM" id="SSF52777">
    <property type="entry name" value="CoA-dependent acyltransferases"/>
    <property type="match status" value="4"/>
</dbReference>
<dbReference type="InterPro" id="IPR042099">
    <property type="entry name" value="ANL_N_sf"/>
</dbReference>
<dbReference type="InterPro" id="IPR029063">
    <property type="entry name" value="SAM-dependent_MTases_sf"/>
</dbReference>
<dbReference type="FunFam" id="3.40.50.980:FF:000002">
    <property type="entry name" value="Enterobactin synthetase component F"/>
    <property type="match status" value="1"/>
</dbReference>
<proteinExistence type="predicted"/>
<dbReference type="Pfam" id="PF00501">
    <property type="entry name" value="AMP-binding"/>
    <property type="match status" value="1"/>
</dbReference>